<evidence type="ECO:0000256" key="1">
    <source>
        <dbReference type="ARBA" id="ARBA00007613"/>
    </source>
</evidence>
<dbReference type="PANTHER" id="PTHR30203:SF24">
    <property type="entry name" value="BLR4935 PROTEIN"/>
    <property type="match status" value="1"/>
</dbReference>
<name>A0A9E4N4B7_9GAMM</name>
<dbReference type="Pfam" id="PF02321">
    <property type="entry name" value="OEP"/>
    <property type="match status" value="2"/>
</dbReference>
<evidence type="ECO:0000256" key="2">
    <source>
        <dbReference type="SAM" id="Coils"/>
    </source>
</evidence>
<feature type="coiled-coil region" evidence="2">
    <location>
        <begin position="186"/>
        <end position="213"/>
    </location>
</feature>
<protein>
    <submittedName>
        <fullName evidence="4">TolC family protein</fullName>
    </submittedName>
</protein>
<feature type="signal peptide" evidence="3">
    <location>
        <begin position="1"/>
        <end position="29"/>
    </location>
</feature>
<dbReference type="InterPro" id="IPR010131">
    <property type="entry name" value="MdtP/NodT-like"/>
</dbReference>
<comment type="similarity">
    <text evidence="1">Belongs to the outer membrane factor (OMF) (TC 1.B.17) family.</text>
</comment>
<sequence>MRITLILRCKYTCLWLAFLLCSTATSAIAESVESTLTLKKALASTLARNPQLYQYRFTIEALNAQEQTSALRPALALELEVENFVGSGAHKGFDAAETTLALSSVIELGGKRQARMSYSNARINQAEWGQKAATLDTLGKLTEVFIEGLATQANLQLAEESLALSQSILQTVKTRSERGAAPEAEVMSAQAALIRAEIRVASLQAKLERQKVLLARFWGETTPRFHSLTGSLFDFGSSSSFDQLYARALTSPALQVLASEARIRDAEITMARASGRSDLSWRAGIKRFEETGDSAFTAGISVPLFSGKRNKGDVKAALANRNAVDYAQQDLRLALHARLFEAWSLRKQSIAAATLTQNTAIPALEKALKLTREGFESGRYRYLDLIAAQEELLASKQALIDAATTALISQALIEKLTAEPLESKSALSIDTTLESSQR</sequence>
<gene>
    <name evidence="4" type="ORF">JAZ07_13375</name>
</gene>
<organism evidence="4 5">
    <name type="scientific">Candidatus Thiodiazotropha taylori</name>
    <dbReference type="NCBI Taxonomy" id="2792791"/>
    <lineage>
        <taxon>Bacteria</taxon>
        <taxon>Pseudomonadati</taxon>
        <taxon>Pseudomonadota</taxon>
        <taxon>Gammaproteobacteria</taxon>
        <taxon>Chromatiales</taxon>
        <taxon>Sedimenticolaceae</taxon>
        <taxon>Candidatus Thiodiazotropha</taxon>
    </lineage>
</organism>
<proteinExistence type="inferred from homology"/>
<feature type="chain" id="PRO_5038812369" evidence="3">
    <location>
        <begin position="30"/>
        <end position="438"/>
    </location>
</feature>
<dbReference type="Proteomes" id="UP000886667">
    <property type="component" value="Unassembled WGS sequence"/>
</dbReference>
<dbReference type="EMBL" id="JAEPCM010000466">
    <property type="protein sequence ID" value="MCG7947330.1"/>
    <property type="molecule type" value="Genomic_DNA"/>
</dbReference>
<dbReference type="GO" id="GO:0015562">
    <property type="term" value="F:efflux transmembrane transporter activity"/>
    <property type="evidence" value="ECO:0007669"/>
    <property type="project" value="InterPro"/>
</dbReference>
<reference evidence="4" key="1">
    <citation type="journal article" date="2021" name="Proc. Natl. Acad. Sci. U.S.A.">
        <title>Global biogeography of chemosynthetic symbionts reveals both localized and globally distributed symbiont groups. .</title>
        <authorList>
            <person name="Osvatic J.T."/>
            <person name="Wilkins L.G.E."/>
            <person name="Leibrecht L."/>
            <person name="Leray M."/>
            <person name="Zauner S."/>
            <person name="Polzin J."/>
            <person name="Camacho Y."/>
            <person name="Gros O."/>
            <person name="van Gils J.A."/>
            <person name="Eisen J.A."/>
            <person name="Petersen J.M."/>
            <person name="Yuen B."/>
        </authorList>
    </citation>
    <scope>NUCLEOTIDE SEQUENCE</scope>
    <source>
        <strain evidence="4">MAGclacostrist064TRANS</strain>
    </source>
</reference>
<keyword evidence="2" id="KW-0175">Coiled coil</keyword>
<evidence type="ECO:0000313" key="5">
    <source>
        <dbReference type="Proteomes" id="UP000886667"/>
    </source>
</evidence>
<dbReference type="InterPro" id="IPR003423">
    <property type="entry name" value="OMP_efflux"/>
</dbReference>
<evidence type="ECO:0000313" key="4">
    <source>
        <dbReference type="EMBL" id="MCG7947330.1"/>
    </source>
</evidence>
<keyword evidence="3" id="KW-0732">Signal</keyword>
<accession>A0A9E4N4B7</accession>
<evidence type="ECO:0000256" key="3">
    <source>
        <dbReference type="SAM" id="SignalP"/>
    </source>
</evidence>
<dbReference type="PANTHER" id="PTHR30203">
    <property type="entry name" value="OUTER MEMBRANE CATION EFFLUX PROTEIN"/>
    <property type="match status" value="1"/>
</dbReference>
<comment type="caution">
    <text evidence="4">The sequence shown here is derived from an EMBL/GenBank/DDBJ whole genome shotgun (WGS) entry which is preliminary data.</text>
</comment>
<dbReference type="AlphaFoldDB" id="A0A9E4N4B7"/>